<evidence type="ECO:0000313" key="1">
    <source>
        <dbReference type="EMBL" id="MEE1877123.1"/>
    </source>
</evidence>
<dbReference type="RefSeq" id="WP_354144232.1">
    <property type="nucleotide sequence ID" value="NZ_JAZDQV010000004.1"/>
</dbReference>
<accession>A0ABU7GDE6</accession>
<proteinExistence type="predicted"/>
<sequence>MFFNADTTNKLFAAITSLVLSAAVMAATIVPGSPLMFA</sequence>
<reference evidence="1 2" key="1">
    <citation type="submission" date="2024-01" db="EMBL/GenBank/DDBJ databases">
        <title>The genome sequence of Erythrobacteraceae sp. strain 1XM1-14.</title>
        <authorList>
            <person name="Liu Y."/>
        </authorList>
    </citation>
    <scope>NUCLEOTIDE SEQUENCE [LARGE SCALE GENOMIC DNA]</scope>
    <source>
        <strain evidence="1 2">1XM1-14</strain>
    </source>
</reference>
<gene>
    <name evidence="1" type="ORF">VRS74_05425</name>
</gene>
<comment type="caution">
    <text evidence="1">The sequence shown here is derived from an EMBL/GenBank/DDBJ whole genome shotgun (WGS) entry which is preliminary data.</text>
</comment>
<protein>
    <submittedName>
        <fullName evidence="1">Enoyl-CoA hydratase</fullName>
    </submittedName>
</protein>
<dbReference type="Proteomes" id="UP001343492">
    <property type="component" value="Unassembled WGS sequence"/>
</dbReference>
<evidence type="ECO:0000313" key="2">
    <source>
        <dbReference type="Proteomes" id="UP001343492"/>
    </source>
</evidence>
<keyword evidence="2" id="KW-1185">Reference proteome</keyword>
<organism evidence="1 2">
    <name type="scientific">Altererythrobacter litoralis</name>
    <dbReference type="NCBI Taxonomy" id="3113904"/>
    <lineage>
        <taxon>Bacteria</taxon>
        <taxon>Pseudomonadati</taxon>
        <taxon>Pseudomonadota</taxon>
        <taxon>Alphaproteobacteria</taxon>
        <taxon>Sphingomonadales</taxon>
        <taxon>Erythrobacteraceae</taxon>
        <taxon>Altererythrobacter</taxon>
    </lineage>
</organism>
<dbReference type="EMBL" id="JAZDQV010000004">
    <property type="protein sequence ID" value="MEE1877123.1"/>
    <property type="molecule type" value="Genomic_DNA"/>
</dbReference>
<name>A0ABU7GDE6_9SPHN</name>